<feature type="compositionally biased region" description="Low complexity" evidence="1">
    <location>
        <begin position="359"/>
        <end position="387"/>
    </location>
</feature>
<dbReference type="InterPro" id="IPR056702">
    <property type="entry name" value="DUF7800"/>
</dbReference>
<keyword evidence="5" id="KW-1185">Reference proteome</keyword>
<feature type="domain" description="DUF7800" evidence="3">
    <location>
        <begin position="4"/>
        <end position="89"/>
    </location>
</feature>
<evidence type="ECO:0000313" key="5">
    <source>
        <dbReference type="Proteomes" id="UP001499993"/>
    </source>
</evidence>
<dbReference type="PANTHER" id="PTHR37031">
    <property type="entry name" value="METALLOPHOSPHATASE BINDING DOMAIN PROTEIN"/>
    <property type="match status" value="1"/>
</dbReference>
<dbReference type="Proteomes" id="UP001499993">
    <property type="component" value="Unassembled WGS sequence"/>
</dbReference>
<dbReference type="PANTHER" id="PTHR37031:SF2">
    <property type="entry name" value="PHOD-LIKE PHOSPHATASE METALLOPHOSPHATASE DOMAIN-CONTAINING PROTEIN"/>
    <property type="match status" value="1"/>
</dbReference>
<dbReference type="RefSeq" id="WP_345558595.1">
    <property type="nucleotide sequence ID" value="NZ_BAABIK010000031.1"/>
</dbReference>
<gene>
    <name evidence="4" type="ORF">GCM10023224_43870</name>
</gene>
<evidence type="ECO:0000313" key="4">
    <source>
        <dbReference type="EMBL" id="GAA4953918.1"/>
    </source>
</evidence>
<proteinExistence type="predicted"/>
<dbReference type="Gene3D" id="3.60.21.70">
    <property type="entry name" value="PhoD-like phosphatase"/>
    <property type="match status" value="1"/>
</dbReference>
<dbReference type="Pfam" id="PF25077">
    <property type="entry name" value="DUF7800"/>
    <property type="match status" value="1"/>
</dbReference>
<evidence type="ECO:0008006" key="6">
    <source>
        <dbReference type="Google" id="ProtNLM"/>
    </source>
</evidence>
<feature type="region of interest" description="Disordered" evidence="1">
    <location>
        <begin position="140"/>
        <end position="160"/>
    </location>
</feature>
<evidence type="ECO:0000259" key="2">
    <source>
        <dbReference type="Pfam" id="PF09423"/>
    </source>
</evidence>
<feature type="region of interest" description="Disordered" evidence="1">
    <location>
        <begin position="309"/>
        <end position="387"/>
    </location>
</feature>
<accession>A0ABP9GVB6</accession>
<comment type="caution">
    <text evidence="4">The sequence shown here is derived from an EMBL/GenBank/DDBJ whole genome shotgun (WGS) entry which is preliminary data.</text>
</comment>
<evidence type="ECO:0000259" key="3">
    <source>
        <dbReference type="Pfam" id="PF25077"/>
    </source>
</evidence>
<organism evidence="4 5">
    <name type="scientific">Streptomonospora halophila</name>
    <dbReference type="NCBI Taxonomy" id="427369"/>
    <lineage>
        <taxon>Bacteria</taxon>
        <taxon>Bacillati</taxon>
        <taxon>Actinomycetota</taxon>
        <taxon>Actinomycetes</taxon>
        <taxon>Streptosporangiales</taxon>
        <taxon>Nocardiopsidaceae</taxon>
        <taxon>Streptomonospora</taxon>
    </lineage>
</organism>
<dbReference type="EMBL" id="BAABIK010000031">
    <property type="protein sequence ID" value="GAA4953918.1"/>
    <property type="molecule type" value="Genomic_DNA"/>
</dbReference>
<protein>
    <recommendedName>
        <fullName evidence="6">PhoD-like phosphatase</fullName>
    </recommendedName>
</protein>
<dbReference type="InterPro" id="IPR038607">
    <property type="entry name" value="PhoD-like_sf"/>
</dbReference>
<name>A0ABP9GVB6_9ACTN</name>
<evidence type="ECO:0000256" key="1">
    <source>
        <dbReference type="SAM" id="MobiDB-lite"/>
    </source>
</evidence>
<dbReference type="InterPro" id="IPR029052">
    <property type="entry name" value="Metallo-depent_PP-like"/>
</dbReference>
<dbReference type="SUPFAM" id="SSF56300">
    <property type="entry name" value="Metallo-dependent phosphatases"/>
    <property type="match status" value="1"/>
</dbReference>
<dbReference type="Pfam" id="PF09423">
    <property type="entry name" value="PhoD"/>
    <property type="match status" value="1"/>
</dbReference>
<sequence>MGNGLRLGPLLRHVTETTATIWVETEAPCEVAVTAGGYTARSGTFTVHGHHYALCDLRGLPPGAALPYEVRLNGETAWPQQGAGRPPSVVHTLDAAAPARVLFGSCHTPTEHSRASVLRYGVDMLRAYALRLAAARSGAPRAEGSAQSGSGAGAAAALPEGGENEPSLLLLIGDQVYADELQPGMTDYLARRRAHARARGQGAAGSRPPDEVVSFDEYAELYRQSWSDPDIRWLLSTVPTLMLFDDHDIRDDWNTSGTWRRQMEQNPWWRPRITAGLGAYWIYQHLGNLAPDERAADPVFAEVLRASAPAGPASGPSPAAAEAGRAPAGTAAHGAAADADAEGTGALRREAPASGGGPAQPAGAPFPTAEGDAPAAADAPGPAEKAAAGTSDAAAVVDAFAWRSHQEADSYRWSFRFDIGRDRLLMVDTRCGRVVNDDTRRSMLDPVGAAWLDEQLTGDVDHLVVASTLPFLLPAGVHHLESWNEAVCAGAWGQAMRRPAEKVRQEIDLEHWAAFQSSFRSVADTVLRVAAGERGAPPASVLFLGGDVHFSYLARARAAGAAADPAGGGTRIAQLVCSPTCNRMPAALREMTWLSVRGIVAAIGSLMARAAGVPRSPLHWRIEGGPWYDNSLAALVLDGRSAEVVWSHSPVARRTVKRLTPNESPRPDVRELAHHVLAP</sequence>
<feature type="domain" description="PhoD-like phosphatase metallophosphatase" evidence="2">
    <location>
        <begin position="162"/>
        <end position="284"/>
    </location>
</feature>
<reference evidence="5" key="1">
    <citation type="journal article" date="2019" name="Int. J. Syst. Evol. Microbiol.">
        <title>The Global Catalogue of Microorganisms (GCM) 10K type strain sequencing project: providing services to taxonomists for standard genome sequencing and annotation.</title>
        <authorList>
            <consortium name="The Broad Institute Genomics Platform"/>
            <consortium name="The Broad Institute Genome Sequencing Center for Infectious Disease"/>
            <person name="Wu L."/>
            <person name="Ma J."/>
        </authorList>
    </citation>
    <scope>NUCLEOTIDE SEQUENCE [LARGE SCALE GENOMIC DNA]</scope>
    <source>
        <strain evidence="5">JCM 18123</strain>
    </source>
</reference>
<feature type="compositionally biased region" description="Low complexity" evidence="1">
    <location>
        <begin position="309"/>
        <end position="346"/>
    </location>
</feature>
<dbReference type="InterPro" id="IPR018946">
    <property type="entry name" value="PhoD-like_MPP"/>
</dbReference>